<evidence type="ECO:0000313" key="1">
    <source>
        <dbReference type="EMBL" id="KRZ80321.1"/>
    </source>
</evidence>
<proteinExistence type="predicted"/>
<dbReference type="EMBL" id="JYDO01000003">
    <property type="protein sequence ID" value="KRZ80321.1"/>
    <property type="molecule type" value="Genomic_DNA"/>
</dbReference>
<dbReference type="Proteomes" id="UP000054843">
    <property type="component" value="Unassembled WGS sequence"/>
</dbReference>
<dbReference type="AlphaFoldDB" id="A0A0V1N8H2"/>
<keyword evidence="2" id="KW-1185">Reference proteome</keyword>
<reference evidence="1 2" key="1">
    <citation type="submission" date="2015-01" db="EMBL/GenBank/DDBJ databases">
        <title>Evolution of Trichinella species and genotypes.</title>
        <authorList>
            <person name="Korhonen P.K."/>
            <person name="Edoardo P."/>
            <person name="Giuseppe L.R."/>
            <person name="Gasser R.B."/>
        </authorList>
    </citation>
    <scope>NUCLEOTIDE SEQUENCE [LARGE SCALE GENOMIC DNA]</scope>
    <source>
        <strain evidence="1">ISS1980</strain>
    </source>
</reference>
<evidence type="ECO:0000313" key="2">
    <source>
        <dbReference type="Proteomes" id="UP000054843"/>
    </source>
</evidence>
<gene>
    <name evidence="1" type="ORF">T10_7358</name>
</gene>
<accession>A0A0V1N8H2</accession>
<dbReference type="OrthoDB" id="5919157at2759"/>
<comment type="caution">
    <text evidence="1">The sequence shown here is derived from an EMBL/GenBank/DDBJ whole genome shotgun (WGS) entry which is preliminary data.</text>
</comment>
<organism evidence="1 2">
    <name type="scientific">Trichinella papuae</name>
    <dbReference type="NCBI Taxonomy" id="268474"/>
    <lineage>
        <taxon>Eukaryota</taxon>
        <taxon>Metazoa</taxon>
        <taxon>Ecdysozoa</taxon>
        <taxon>Nematoda</taxon>
        <taxon>Enoplea</taxon>
        <taxon>Dorylaimia</taxon>
        <taxon>Trichinellida</taxon>
        <taxon>Trichinellidae</taxon>
        <taxon>Trichinella</taxon>
    </lineage>
</organism>
<protein>
    <submittedName>
        <fullName evidence="1">Uncharacterized protein</fullName>
    </submittedName>
</protein>
<sequence>MVQMILRMQPNEIAGEKSLRPGRNYAMLRNRSRTPTEGDSEGCATWLCIPARCRNNARIPWIHMAVVVTPKQLRI</sequence>
<name>A0A0V1N8H2_9BILA</name>